<feature type="region of interest" description="Disordered" evidence="2">
    <location>
        <begin position="532"/>
        <end position="564"/>
    </location>
</feature>
<evidence type="ECO:0000313" key="4">
    <source>
        <dbReference type="Proteomes" id="UP001204833"/>
    </source>
</evidence>
<feature type="compositionally biased region" description="Low complexity" evidence="2">
    <location>
        <begin position="78"/>
        <end position="106"/>
    </location>
</feature>
<comment type="caution">
    <text evidence="3">The sequence shown here is derived from an EMBL/GenBank/DDBJ whole genome shotgun (WGS) entry which is preliminary data.</text>
</comment>
<evidence type="ECO:0000256" key="1">
    <source>
        <dbReference type="ARBA" id="ARBA00061469"/>
    </source>
</evidence>
<dbReference type="PANTHER" id="PTHR14534">
    <property type="entry name" value="VACUOLAR IMPORT AND DEGRADATION PROTEIN 24"/>
    <property type="match status" value="1"/>
</dbReference>
<sequence length="601" mass="67430">MPTNHPTIPQQDESVAAPSTPASASAASATTATSSASAASAASAAATAASAATSTFTSSSPQSPTSTNQQEQSEAIHQLHQSHQSHQSQLLEQQQRQQRQQQDQHRQQLLKLQQIQQQIETNKKSDCRSDEDEVMQLLDQHELNRDEADNLAHNSNPTLQNAVPHLSSFNYNNVDTYHDNIHDSQIKRPALSSRSVSMDTTQNITEYHHSPTTKNKSRESTTSAFPLTSNYPLSKQPQHPYLKNMAALRSKQKFSLDHFESNRRVFKTLSHSHTNHHNYHQQQQYPPSSFHNPYLQPNASFIGEQQSGKSKFRIKVEFKTVDMKNSLVTGFLQINGLTKDHQEIVTYFRGEIINNPLYSQHQQQSHRSNESSSSNTVYDDEYKRFSFMAENKNWGSSVENDLDHWKRLTQSPASPATVPTFPTLHSLQYSTCPYASSTNTIPPYSSSSRSTNHAQNKEFMNKLAGIYQGQCGNDEYHNQYVYMRWKEEFLLPDSRVKQIPNASFEGFYYIVLNIGSNQIMDESALDADINGERSSADASNHKKSRARNDVSGTGTTTGTPVGGSKPGDINGLYYHMSSEKFQSLSLSHVDDHGVSSTFDFN</sequence>
<dbReference type="InterPro" id="IPR018618">
    <property type="entry name" value="GID4/10-like"/>
</dbReference>
<dbReference type="EMBL" id="JAIHNG010000060">
    <property type="protein sequence ID" value="KAI5963423.1"/>
    <property type="molecule type" value="Genomic_DNA"/>
</dbReference>
<evidence type="ECO:0000313" key="3">
    <source>
        <dbReference type="EMBL" id="KAI5963423.1"/>
    </source>
</evidence>
<feature type="compositionally biased region" description="Polar residues" evidence="2">
    <location>
        <begin position="1"/>
        <end position="13"/>
    </location>
</feature>
<gene>
    <name evidence="3" type="ORF">KGF57_001252</name>
</gene>
<organism evidence="3 4">
    <name type="scientific">Candida theae</name>
    <dbReference type="NCBI Taxonomy" id="1198502"/>
    <lineage>
        <taxon>Eukaryota</taxon>
        <taxon>Fungi</taxon>
        <taxon>Dikarya</taxon>
        <taxon>Ascomycota</taxon>
        <taxon>Saccharomycotina</taxon>
        <taxon>Pichiomycetes</taxon>
        <taxon>Debaryomycetaceae</taxon>
        <taxon>Candida/Lodderomyces clade</taxon>
        <taxon>Candida</taxon>
    </lineage>
</organism>
<dbReference type="GO" id="GO:0007039">
    <property type="term" value="P:protein catabolic process in the vacuole"/>
    <property type="evidence" value="ECO:0007669"/>
    <property type="project" value="TreeGrafter"/>
</dbReference>
<feature type="region of interest" description="Disordered" evidence="2">
    <location>
        <begin position="1"/>
        <end position="106"/>
    </location>
</feature>
<dbReference type="PANTHER" id="PTHR14534:SF3">
    <property type="entry name" value="GID COMPLEX SUBUNIT 4 HOMOLOG"/>
    <property type="match status" value="1"/>
</dbReference>
<comment type="similarity">
    <text evidence="1">Belongs to the GID4/VID24 family.</text>
</comment>
<dbReference type="Pfam" id="PF09783">
    <property type="entry name" value="Vac_ImportDeg"/>
    <property type="match status" value="1"/>
</dbReference>
<feature type="compositionally biased region" description="Low complexity" evidence="2">
    <location>
        <begin position="16"/>
        <end position="67"/>
    </location>
</feature>
<dbReference type="GO" id="GO:0034657">
    <property type="term" value="C:GID complex"/>
    <property type="evidence" value="ECO:0007669"/>
    <property type="project" value="TreeGrafter"/>
</dbReference>
<feature type="compositionally biased region" description="Low complexity" evidence="2">
    <location>
        <begin position="550"/>
        <end position="559"/>
    </location>
</feature>
<dbReference type="AlphaFoldDB" id="A0AAD5BHW2"/>
<dbReference type="GO" id="GO:0005773">
    <property type="term" value="C:vacuole"/>
    <property type="evidence" value="ECO:0007669"/>
    <property type="project" value="GOC"/>
</dbReference>
<dbReference type="GO" id="GO:0045721">
    <property type="term" value="P:negative regulation of gluconeogenesis"/>
    <property type="evidence" value="ECO:0007669"/>
    <property type="project" value="TreeGrafter"/>
</dbReference>
<feature type="region of interest" description="Disordered" evidence="2">
    <location>
        <begin position="207"/>
        <end position="237"/>
    </location>
</feature>
<dbReference type="RefSeq" id="XP_051610241.1">
    <property type="nucleotide sequence ID" value="XM_051750438.1"/>
</dbReference>
<dbReference type="Proteomes" id="UP001204833">
    <property type="component" value="Unassembled WGS sequence"/>
</dbReference>
<reference evidence="3 4" key="1">
    <citation type="journal article" date="2022" name="DNA Res.">
        <title>Genome analysis of five recently described species of the CUG-Ser clade uncovers Candida theae as a new hybrid lineage with pathogenic potential in the Candida parapsilosis species complex.</title>
        <authorList>
            <person name="Mixao V."/>
            <person name="Del Olmo V."/>
            <person name="Hegedusova E."/>
            <person name="Saus E."/>
            <person name="Pryszcz L."/>
            <person name="Cillingova A."/>
            <person name="Nosek J."/>
            <person name="Gabaldon T."/>
        </authorList>
    </citation>
    <scope>NUCLEOTIDE SEQUENCE [LARGE SCALE GENOMIC DNA]</scope>
    <source>
        <strain evidence="3 4">CBS 12239</strain>
    </source>
</reference>
<evidence type="ECO:0000256" key="2">
    <source>
        <dbReference type="SAM" id="MobiDB-lite"/>
    </source>
</evidence>
<keyword evidence="4" id="KW-1185">Reference proteome</keyword>
<proteinExistence type="inferred from homology"/>
<protein>
    <submittedName>
        <fullName evidence="3">Uncharacterized protein</fullName>
    </submittedName>
</protein>
<dbReference type="GeneID" id="76149311"/>
<accession>A0AAD5BHW2</accession>
<dbReference type="GO" id="GO:0006623">
    <property type="term" value="P:protein targeting to vacuole"/>
    <property type="evidence" value="ECO:0007669"/>
    <property type="project" value="TreeGrafter"/>
</dbReference>
<name>A0AAD5BHW2_9ASCO</name>
<dbReference type="GO" id="GO:0043161">
    <property type="term" value="P:proteasome-mediated ubiquitin-dependent protein catabolic process"/>
    <property type="evidence" value="ECO:0007669"/>
    <property type="project" value="TreeGrafter"/>
</dbReference>